<keyword evidence="11" id="KW-1185">Reference proteome</keyword>
<dbReference type="Proteomes" id="UP000235965">
    <property type="component" value="Unassembled WGS sequence"/>
</dbReference>
<proteinExistence type="inferred from homology"/>
<dbReference type="InterPro" id="IPR015615">
    <property type="entry name" value="TGF-beta-rel"/>
</dbReference>
<dbReference type="STRING" id="105785.A0A2J7PJR1"/>
<dbReference type="PANTHER" id="PTHR11848:SF309">
    <property type="entry name" value="INHIBIN BETA CHAIN"/>
    <property type="match status" value="1"/>
</dbReference>
<evidence type="ECO:0000256" key="8">
    <source>
        <dbReference type="RuleBase" id="RU000354"/>
    </source>
</evidence>
<evidence type="ECO:0000256" key="3">
    <source>
        <dbReference type="ARBA" id="ARBA00022525"/>
    </source>
</evidence>
<dbReference type="GO" id="GO:0008083">
    <property type="term" value="F:growth factor activity"/>
    <property type="evidence" value="ECO:0007669"/>
    <property type="project" value="UniProtKB-KW"/>
</dbReference>
<evidence type="ECO:0000256" key="1">
    <source>
        <dbReference type="ARBA" id="ARBA00004613"/>
    </source>
</evidence>
<dbReference type="EMBL" id="NEVH01024946">
    <property type="protein sequence ID" value="PNF16575.1"/>
    <property type="molecule type" value="Genomic_DNA"/>
</dbReference>
<dbReference type="SMART" id="SM00204">
    <property type="entry name" value="TGFB"/>
    <property type="match status" value="1"/>
</dbReference>
<dbReference type="PANTHER" id="PTHR11848">
    <property type="entry name" value="TGF-BETA FAMILY"/>
    <property type="match status" value="1"/>
</dbReference>
<accession>A0A2J7PJR1</accession>
<dbReference type="InterPro" id="IPR001839">
    <property type="entry name" value="TGF-b_C"/>
</dbReference>
<keyword evidence="6" id="KW-1015">Disulfide bond</keyword>
<evidence type="ECO:0000256" key="7">
    <source>
        <dbReference type="ARBA" id="ARBA00023180"/>
    </source>
</evidence>
<dbReference type="GO" id="GO:0005125">
    <property type="term" value="F:cytokine activity"/>
    <property type="evidence" value="ECO:0007669"/>
    <property type="project" value="TreeGrafter"/>
</dbReference>
<dbReference type="PROSITE" id="PS00250">
    <property type="entry name" value="TGF_BETA_1"/>
    <property type="match status" value="1"/>
</dbReference>
<dbReference type="OrthoDB" id="6516235at2759"/>
<reference evidence="10 11" key="1">
    <citation type="submission" date="2017-12" db="EMBL/GenBank/DDBJ databases">
        <title>Hemimetabolous genomes reveal molecular basis of termite eusociality.</title>
        <authorList>
            <person name="Harrison M.C."/>
            <person name="Jongepier E."/>
            <person name="Robertson H.M."/>
            <person name="Arning N."/>
            <person name="Bitard-Feildel T."/>
            <person name="Chao H."/>
            <person name="Childers C.P."/>
            <person name="Dinh H."/>
            <person name="Doddapaneni H."/>
            <person name="Dugan S."/>
            <person name="Gowin J."/>
            <person name="Greiner C."/>
            <person name="Han Y."/>
            <person name="Hu H."/>
            <person name="Hughes D.S.T."/>
            <person name="Huylmans A.-K."/>
            <person name="Kemena C."/>
            <person name="Kremer L.P.M."/>
            <person name="Lee S.L."/>
            <person name="Lopez-Ezquerra A."/>
            <person name="Mallet L."/>
            <person name="Monroy-Kuhn J.M."/>
            <person name="Moser A."/>
            <person name="Murali S.C."/>
            <person name="Muzny D.M."/>
            <person name="Otani S."/>
            <person name="Piulachs M.-D."/>
            <person name="Poelchau M."/>
            <person name="Qu J."/>
            <person name="Schaub F."/>
            <person name="Wada-Katsumata A."/>
            <person name="Worley K.C."/>
            <person name="Xie Q."/>
            <person name="Ylla G."/>
            <person name="Poulsen M."/>
            <person name="Gibbs R.A."/>
            <person name="Schal C."/>
            <person name="Richards S."/>
            <person name="Belles X."/>
            <person name="Korb J."/>
            <person name="Bornberg-Bauer E."/>
        </authorList>
    </citation>
    <scope>NUCLEOTIDE SEQUENCE [LARGE SCALE GENOMIC DNA]</scope>
    <source>
        <tissue evidence="10">Whole body</tissue>
    </source>
</reference>
<dbReference type="FunFam" id="2.10.90.10:FF:000005">
    <property type="entry name" value="Inhibin beta A chain"/>
    <property type="match status" value="1"/>
</dbReference>
<dbReference type="PROSITE" id="PS51362">
    <property type="entry name" value="TGF_BETA_2"/>
    <property type="match status" value="1"/>
</dbReference>
<dbReference type="CDD" id="cd13752">
    <property type="entry name" value="TGF_beta_INHB"/>
    <property type="match status" value="1"/>
</dbReference>
<keyword evidence="3" id="KW-0964">Secreted</keyword>
<comment type="caution">
    <text evidence="10">The sequence shown here is derived from an EMBL/GenBank/DDBJ whole genome shotgun (WGS) entry which is preliminary data.</text>
</comment>
<dbReference type="GO" id="GO:0005615">
    <property type="term" value="C:extracellular space"/>
    <property type="evidence" value="ECO:0007669"/>
    <property type="project" value="TreeGrafter"/>
</dbReference>
<dbReference type="InterPro" id="IPR017948">
    <property type="entry name" value="TGFb_CS"/>
</dbReference>
<dbReference type="Pfam" id="PF00019">
    <property type="entry name" value="TGF_beta"/>
    <property type="match status" value="1"/>
</dbReference>
<sequence>MTKSRRVRWAWHAARMGENMNAYGILVGKPAGKDHWEDQGIGGWAILKWILERQDRVGMDWIYMAQDRDQWSALVNTGPVVGFCEHGNEPSRFMKVVKILDQLCDCPSVELRAVDKWIAWARTRKERFVGLTPTGRDPHSLNCTGKVRHCIVGHTLNGQPLLEFAHAQDLGGGAGTELRVKAATLWVRVDFRSPLHRAFRHNVPDKNLTLWIFTVTQQLQTNTTHLSGKEFDEYTEMAASLPVSLSMLGWQKFDLTATVRNWYSSGTAARERLRLLVDCSGCGDLVEAVLFRTEKKDPQRPFLVVHTDPTIIRRVRRRALDCSGALKGQCCKQRFFVSFKQLGWEDWIIAPSGYYANYCQGNCGGAHRTPDTFLNYYTHVMEEYRKLDHPTGMQPCCAPVKFSSMSLIYFGPDSNIIKRDLPKMVVDECGCP</sequence>
<dbReference type="SUPFAM" id="SSF57501">
    <property type="entry name" value="Cystine-knot cytokines"/>
    <property type="match status" value="1"/>
</dbReference>
<keyword evidence="4" id="KW-0732">Signal</keyword>
<comment type="subcellular location">
    <subcellularLocation>
        <location evidence="1">Secreted</location>
    </subcellularLocation>
</comment>
<dbReference type="InterPro" id="IPR029034">
    <property type="entry name" value="Cystine-knot_cytokine"/>
</dbReference>
<keyword evidence="5 8" id="KW-0339">Growth factor</keyword>
<evidence type="ECO:0000256" key="5">
    <source>
        <dbReference type="ARBA" id="ARBA00023030"/>
    </source>
</evidence>
<feature type="domain" description="TGF-beta family profile" evidence="9">
    <location>
        <begin position="314"/>
        <end position="432"/>
    </location>
</feature>
<organism evidence="10 11">
    <name type="scientific">Cryptotermes secundus</name>
    <dbReference type="NCBI Taxonomy" id="105785"/>
    <lineage>
        <taxon>Eukaryota</taxon>
        <taxon>Metazoa</taxon>
        <taxon>Ecdysozoa</taxon>
        <taxon>Arthropoda</taxon>
        <taxon>Hexapoda</taxon>
        <taxon>Insecta</taxon>
        <taxon>Pterygota</taxon>
        <taxon>Neoptera</taxon>
        <taxon>Polyneoptera</taxon>
        <taxon>Dictyoptera</taxon>
        <taxon>Blattodea</taxon>
        <taxon>Blattoidea</taxon>
        <taxon>Termitoidae</taxon>
        <taxon>Kalotermitidae</taxon>
        <taxon>Cryptotermitinae</taxon>
        <taxon>Cryptotermes</taxon>
    </lineage>
</organism>
<evidence type="ECO:0000259" key="9">
    <source>
        <dbReference type="PROSITE" id="PS51362"/>
    </source>
</evidence>
<evidence type="ECO:0000256" key="4">
    <source>
        <dbReference type="ARBA" id="ARBA00022729"/>
    </source>
</evidence>
<name>A0A2J7PJR1_9NEOP</name>
<dbReference type="InParanoid" id="A0A2J7PJR1"/>
<evidence type="ECO:0000313" key="10">
    <source>
        <dbReference type="EMBL" id="PNF16575.1"/>
    </source>
</evidence>
<comment type="similarity">
    <text evidence="2 8">Belongs to the TGF-beta family.</text>
</comment>
<dbReference type="Gene3D" id="2.10.90.10">
    <property type="entry name" value="Cystine-knot cytokines"/>
    <property type="match status" value="1"/>
</dbReference>
<dbReference type="AlphaFoldDB" id="A0A2J7PJR1"/>
<dbReference type="Gene3D" id="2.60.120.970">
    <property type="match status" value="1"/>
</dbReference>
<keyword evidence="7" id="KW-0325">Glycoprotein</keyword>
<evidence type="ECO:0000256" key="6">
    <source>
        <dbReference type="ARBA" id="ARBA00023157"/>
    </source>
</evidence>
<evidence type="ECO:0000313" key="11">
    <source>
        <dbReference type="Proteomes" id="UP000235965"/>
    </source>
</evidence>
<gene>
    <name evidence="10" type="ORF">B7P43_G07216</name>
</gene>
<protein>
    <recommendedName>
        <fullName evidence="9">TGF-beta family profile domain-containing protein</fullName>
    </recommendedName>
</protein>
<evidence type="ECO:0000256" key="2">
    <source>
        <dbReference type="ARBA" id="ARBA00006656"/>
    </source>
</evidence>